<keyword evidence="3" id="KW-1185">Reference proteome</keyword>
<accession>A0A941B0D7</accession>
<dbReference type="EMBL" id="JAGFBV010000046">
    <property type="protein sequence ID" value="MBP4140052.1"/>
    <property type="molecule type" value="Genomic_DNA"/>
</dbReference>
<sequence>MLNKFLENYNKLSFEKEEELNTIFFVMFYGGEKELKSKLNELKKQLKTDEEIFEILKIETNFSFWVKVSEIMVLNNISALIETKSKLQESRDELLSLITDHEGLKKMLTIQKPFAEYYLKTLFGIDLEDKTREESKILLKKIIYVTKETIAVEFKCNKRTLTKWLEFYFGDRFVRKDRKITIDEYIEIFEAFFLSDEKLHLNNDLNKYLKRLQKGVTFNKSDLALLCDSDLKTQRENLKKIAIFSCLNKYPYSICKDLASRMGYELEF</sequence>
<keyword evidence="1" id="KW-0175">Coiled coil</keyword>
<proteinExistence type="predicted"/>
<name>A0A941B0D7_9FLAO</name>
<organism evidence="2 3">
    <name type="scientific">Flavobacterium geliluteum</name>
    <dbReference type="NCBI Taxonomy" id="2816120"/>
    <lineage>
        <taxon>Bacteria</taxon>
        <taxon>Pseudomonadati</taxon>
        <taxon>Bacteroidota</taxon>
        <taxon>Flavobacteriia</taxon>
        <taxon>Flavobacteriales</taxon>
        <taxon>Flavobacteriaceae</taxon>
        <taxon>Flavobacterium</taxon>
    </lineage>
</organism>
<comment type="caution">
    <text evidence="2">The sequence shown here is derived from an EMBL/GenBank/DDBJ whole genome shotgun (WGS) entry which is preliminary data.</text>
</comment>
<dbReference type="Proteomes" id="UP000675047">
    <property type="component" value="Unassembled WGS sequence"/>
</dbReference>
<evidence type="ECO:0000256" key="1">
    <source>
        <dbReference type="SAM" id="Coils"/>
    </source>
</evidence>
<dbReference type="AlphaFoldDB" id="A0A941B0D7"/>
<feature type="coiled-coil region" evidence="1">
    <location>
        <begin position="32"/>
        <end position="59"/>
    </location>
</feature>
<gene>
    <name evidence="2" type="ORF">J3495_18425</name>
</gene>
<dbReference type="RefSeq" id="WP_210668358.1">
    <property type="nucleotide sequence ID" value="NZ_JAGFBV010000046.1"/>
</dbReference>
<evidence type="ECO:0000313" key="2">
    <source>
        <dbReference type="EMBL" id="MBP4140052.1"/>
    </source>
</evidence>
<protein>
    <submittedName>
        <fullName evidence="2">Uncharacterized protein</fullName>
    </submittedName>
</protein>
<reference evidence="2 3" key="1">
    <citation type="submission" date="2021-03" db="EMBL/GenBank/DDBJ databases">
        <title>Flavobacterium Flabelliformis Sp. Nov. And Flavobacterium Geliluteum Sp. Nov., Two Novel Multidrug Resistant Psychrophilic Species Isolated From Antarctica.</title>
        <authorList>
            <person name="Kralova S."/>
            <person name="Busse H.J."/>
            <person name="Bezdicek M."/>
            <person name="Nykrynova M."/>
            <person name="Kroupova E."/>
            <person name="Krsek D."/>
            <person name="Sedlacek I."/>
        </authorList>
    </citation>
    <scope>NUCLEOTIDE SEQUENCE [LARGE SCALE GENOMIC DNA]</scope>
    <source>
        <strain evidence="2 3">P7388</strain>
    </source>
</reference>
<evidence type="ECO:0000313" key="3">
    <source>
        <dbReference type="Proteomes" id="UP000675047"/>
    </source>
</evidence>